<dbReference type="GO" id="GO:0005739">
    <property type="term" value="C:mitochondrion"/>
    <property type="evidence" value="ECO:0007669"/>
    <property type="project" value="TreeGrafter"/>
</dbReference>
<dbReference type="InterPro" id="IPR016169">
    <property type="entry name" value="FAD-bd_PCMH_sub2"/>
</dbReference>
<dbReference type="Pfam" id="PF01565">
    <property type="entry name" value="FAD_binding_4"/>
    <property type="match status" value="1"/>
</dbReference>
<comment type="caution">
    <text evidence="7">The sequence shown here is derived from an EMBL/GenBank/DDBJ whole genome shotgun (WGS) entry which is preliminary data.</text>
</comment>
<dbReference type="EMBL" id="MU129133">
    <property type="protein sequence ID" value="KAF9505876.1"/>
    <property type="molecule type" value="Genomic_DNA"/>
</dbReference>
<dbReference type="GO" id="GO:0003885">
    <property type="term" value="F:D-arabinono-1,4-lactone oxidase activity"/>
    <property type="evidence" value="ECO:0007669"/>
    <property type="project" value="UniProtKB-EC"/>
</dbReference>
<evidence type="ECO:0000256" key="2">
    <source>
        <dbReference type="ARBA" id="ARBA00013136"/>
    </source>
</evidence>
<proteinExistence type="predicted"/>
<dbReference type="EC" id="1.1.3.37" evidence="2"/>
<keyword evidence="3" id="KW-0560">Oxidoreductase</keyword>
<dbReference type="GO" id="GO:0071949">
    <property type="term" value="F:FAD binding"/>
    <property type="evidence" value="ECO:0007669"/>
    <property type="project" value="InterPro"/>
</dbReference>
<sequence length="480" mass="54540">MCGGAIHGRGTSRGSPTAPSSPGPGGDDKSHCRRAQEDPEESVLLDYKELGTVGLNARPSLSSSRRQRTNARLVIQLARLEGYSVRPVAGGHSPSDLPCTTGFMIRMDKLDKLLEVNRQQQHVVVQGGMILSTLHSHLDAHGLAMSNVGSISDQSISGNRLYMLLADGSRVHCSRSENTDLFLATLCGLGATGIILRVTLQAERAFRLKETHEAMHIDKAIGQLETVFTEAEHTRMWWYPQTNRVRVDRANRCYEPAQPRFRVNWFYDVVLGYHLTLLLLFFGRFIPAFNYYATFLHSSETMLAPATTTDKSYKVFNLDCLIPHHTTEWCVPFSEARATLLEIKEWLDQEDASPHRLGPDFPIEIRVSKEDDIWLSPAYGQISCWIGIVRYKPYGFSVPYKPLFKRFEQILQNHAGRPHWAKMHDFTPDALRKQYPKFDDYLRVLNAVDPHGLFRNEYVRRHIFGETGPHADKELFLMDT</sequence>
<dbReference type="AlphaFoldDB" id="A0A9P6AJ89"/>
<dbReference type="PIRSF" id="PIRSF000136">
    <property type="entry name" value="LGO_GLO"/>
    <property type="match status" value="1"/>
</dbReference>
<protein>
    <recommendedName>
        <fullName evidence="2">D-arabinono-1,4-lactone oxidase</fullName>
        <ecNumber evidence="2">1.1.3.37</ecNumber>
    </recommendedName>
    <alternativeName>
        <fullName evidence="4">L-galactono-gamma-lactone oxidase</fullName>
    </alternativeName>
</protein>
<dbReference type="Gene3D" id="1.10.45.10">
    <property type="entry name" value="Vanillyl-alcohol Oxidase, Chain A, domain 4"/>
    <property type="match status" value="1"/>
</dbReference>
<name>A0A9P6AJ89_9AGAM</name>
<dbReference type="InterPro" id="IPR016171">
    <property type="entry name" value="Vanillyl_alc_oxidase_C-sub2"/>
</dbReference>
<evidence type="ECO:0000313" key="8">
    <source>
        <dbReference type="Proteomes" id="UP000886523"/>
    </source>
</evidence>
<reference evidence="7" key="1">
    <citation type="journal article" date="2020" name="Nat. Commun.">
        <title>Large-scale genome sequencing of mycorrhizal fungi provides insights into the early evolution of symbiotic traits.</title>
        <authorList>
            <person name="Miyauchi S."/>
            <person name="Kiss E."/>
            <person name="Kuo A."/>
            <person name="Drula E."/>
            <person name="Kohler A."/>
            <person name="Sanchez-Garcia M."/>
            <person name="Morin E."/>
            <person name="Andreopoulos B."/>
            <person name="Barry K.W."/>
            <person name="Bonito G."/>
            <person name="Buee M."/>
            <person name="Carver A."/>
            <person name="Chen C."/>
            <person name="Cichocki N."/>
            <person name="Clum A."/>
            <person name="Culley D."/>
            <person name="Crous P.W."/>
            <person name="Fauchery L."/>
            <person name="Girlanda M."/>
            <person name="Hayes R.D."/>
            <person name="Keri Z."/>
            <person name="LaButti K."/>
            <person name="Lipzen A."/>
            <person name="Lombard V."/>
            <person name="Magnuson J."/>
            <person name="Maillard F."/>
            <person name="Murat C."/>
            <person name="Nolan M."/>
            <person name="Ohm R.A."/>
            <person name="Pangilinan J."/>
            <person name="Pereira M.F."/>
            <person name="Perotto S."/>
            <person name="Peter M."/>
            <person name="Pfister S."/>
            <person name="Riley R."/>
            <person name="Sitrit Y."/>
            <person name="Stielow J.B."/>
            <person name="Szollosi G."/>
            <person name="Zifcakova L."/>
            <person name="Stursova M."/>
            <person name="Spatafora J.W."/>
            <person name="Tedersoo L."/>
            <person name="Vaario L.M."/>
            <person name="Yamada A."/>
            <person name="Yan M."/>
            <person name="Wang P."/>
            <person name="Xu J."/>
            <person name="Bruns T."/>
            <person name="Baldrian P."/>
            <person name="Vilgalys R."/>
            <person name="Dunand C."/>
            <person name="Henrissat B."/>
            <person name="Grigoriev I.V."/>
            <person name="Hibbett D."/>
            <person name="Nagy L.G."/>
            <person name="Martin F.M."/>
        </authorList>
    </citation>
    <scope>NUCLEOTIDE SEQUENCE</scope>
    <source>
        <strain evidence="7">UP504</strain>
    </source>
</reference>
<dbReference type="Proteomes" id="UP000886523">
    <property type="component" value="Unassembled WGS sequence"/>
</dbReference>
<dbReference type="OrthoDB" id="610608at2759"/>
<dbReference type="Gene3D" id="3.30.465.10">
    <property type="match status" value="2"/>
</dbReference>
<evidence type="ECO:0000313" key="7">
    <source>
        <dbReference type="EMBL" id="KAF9505876.1"/>
    </source>
</evidence>
<dbReference type="Pfam" id="PF04030">
    <property type="entry name" value="ALO"/>
    <property type="match status" value="1"/>
</dbReference>
<dbReference type="InterPro" id="IPR016166">
    <property type="entry name" value="FAD-bd_PCMH"/>
</dbReference>
<keyword evidence="8" id="KW-1185">Reference proteome</keyword>
<dbReference type="PANTHER" id="PTHR43762">
    <property type="entry name" value="L-GULONOLACTONE OXIDASE"/>
    <property type="match status" value="1"/>
</dbReference>
<dbReference type="InterPro" id="IPR010031">
    <property type="entry name" value="FAD_lactone_oxidase-like"/>
</dbReference>
<dbReference type="Gene3D" id="3.30.70.2520">
    <property type="match status" value="1"/>
</dbReference>
<dbReference type="GO" id="GO:0016020">
    <property type="term" value="C:membrane"/>
    <property type="evidence" value="ECO:0007669"/>
    <property type="project" value="InterPro"/>
</dbReference>
<organism evidence="7 8">
    <name type="scientific">Hydnum rufescens UP504</name>
    <dbReference type="NCBI Taxonomy" id="1448309"/>
    <lineage>
        <taxon>Eukaryota</taxon>
        <taxon>Fungi</taxon>
        <taxon>Dikarya</taxon>
        <taxon>Basidiomycota</taxon>
        <taxon>Agaricomycotina</taxon>
        <taxon>Agaricomycetes</taxon>
        <taxon>Cantharellales</taxon>
        <taxon>Hydnaceae</taxon>
        <taxon>Hydnum</taxon>
    </lineage>
</organism>
<accession>A0A9P6AJ89</accession>
<dbReference type="SUPFAM" id="SSF56176">
    <property type="entry name" value="FAD-binding/transporter-associated domain-like"/>
    <property type="match status" value="1"/>
</dbReference>
<dbReference type="InterPro" id="IPR036318">
    <property type="entry name" value="FAD-bd_PCMH-like_sf"/>
</dbReference>
<comment type="pathway">
    <text evidence="1">Cofactor biosynthesis; D-erythroascorbate biosynthesis; dehydro-D-arabinono-1,4-lactone from D-arabinose: step 2/2.</text>
</comment>
<dbReference type="PROSITE" id="PS51387">
    <property type="entry name" value="FAD_PCMH"/>
    <property type="match status" value="1"/>
</dbReference>
<dbReference type="InterPro" id="IPR006094">
    <property type="entry name" value="Oxid_FAD_bind_N"/>
</dbReference>
<gene>
    <name evidence="7" type="ORF">BS47DRAFT_1489617</name>
</gene>
<evidence type="ECO:0000256" key="4">
    <source>
        <dbReference type="ARBA" id="ARBA00033418"/>
    </source>
</evidence>
<evidence type="ECO:0000259" key="6">
    <source>
        <dbReference type="PROSITE" id="PS51387"/>
    </source>
</evidence>
<evidence type="ECO:0000256" key="3">
    <source>
        <dbReference type="ARBA" id="ARBA00023002"/>
    </source>
</evidence>
<feature type="domain" description="FAD-binding PCMH-type" evidence="6">
    <location>
        <begin position="55"/>
        <end position="240"/>
    </location>
</feature>
<dbReference type="InterPro" id="IPR007173">
    <property type="entry name" value="ALO_C"/>
</dbReference>
<feature type="compositionally biased region" description="Basic and acidic residues" evidence="5">
    <location>
        <begin position="26"/>
        <end position="37"/>
    </location>
</feature>
<evidence type="ECO:0000256" key="1">
    <source>
        <dbReference type="ARBA" id="ARBA00005083"/>
    </source>
</evidence>
<dbReference type="PANTHER" id="PTHR43762:SF1">
    <property type="entry name" value="D-ARABINONO-1,4-LACTONE OXIDASE"/>
    <property type="match status" value="1"/>
</dbReference>
<evidence type="ECO:0000256" key="5">
    <source>
        <dbReference type="SAM" id="MobiDB-lite"/>
    </source>
</evidence>
<feature type="region of interest" description="Disordered" evidence="5">
    <location>
        <begin position="1"/>
        <end position="41"/>
    </location>
</feature>